<comment type="caution">
    <text evidence="9">The sequence shown here is derived from an EMBL/GenBank/DDBJ whole genome shotgun (WGS) entry which is preliminary data.</text>
</comment>
<evidence type="ECO:0000313" key="10">
    <source>
        <dbReference type="Proteomes" id="UP000279275"/>
    </source>
</evidence>
<evidence type="ECO:0000256" key="7">
    <source>
        <dbReference type="SAM" id="Phobius"/>
    </source>
</evidence>
<comment type="subcellular location">
    <subcellularLocation>
        <location evidence="1">Cell membrane</location>
        <topology evidence="1">Multi-pass membrane protein</topology>
    </subcellularLocation>
</comment>
<feature type="domain" description="RDD" evidence="8">
    <location>
        <begin position="179"/>
        <end position="306"/>
    </location>
</feature>
<dbReference type="PANTHER" id="PTHR36115">
    <property type="entry name" value="PROLINE-RICH ANTIGEN HOMOLOG-RELATED"/>
    <property type="match status" value="1"/>
</dbReference>
<keyword evidence="2" id="KW-1003">Cell membrane</keyword>
<evidence type="ECO:0000256" key="6">
    <source>
        <dbReference type="SAM" id="MobiDB-lite"/>
    </source>
</evidence>
<evidence type="ECO:0000256" key="1">
    <source>
        <dbReference type="ARBA" id="ARBA00004651"/>
    </source>
</evidence>
<evidence type="ECO:0000259" key="8">
    <source>
        <dbReference type="Pfam" id="PF06271"/>
    </source>
</evidence>
<dbReference type="InterPro" id="IPR010432">
    <property type="entry name" value="RDD"/>
</dbReference>
<dbReference type="AlphaFoldDB" id="A0A3M2KXL9"/>
<sequence length="335" mass="35326">MTPPEPGLFGRVVGAVTGKVVEIVPVEQIVEEIDVDALLERVDLDRLLDRVDVNRFLDRVDVERLLDRVDVEELVQRAGIADVVARTTMGLAGRTLDVVRRELAGLDRIETGIVDRVLRRRGPAPLGPPALVGRASSAQPDTVAPSGPAVHPPPGPDTTTVRRPKTAAAVGRTTVSGRYAGPVSRAAAAAIDVGVILGAYSLAFWLVGVLAKALFGFSVGEGNGIVASTLLAVWAALYLTTTTAISGRTVGKGIIGLTVVSRTGSPVRPRAALVRTLAFPLSTIFAIGLALIALRRDHRALHDLIARTAVVYDWGDRPAQLSAPLTAFLRAHDAA</sequence>
<feature type="transmembrane region" description="Helical" evidence="7">
    <location>
        <begin position="231"/>
        <end position="251"/>
    </location>
</feature>
<evidence type="ECO:0000256" key="5">
    <source>
        <dbReference type="ARBA" id="ARBA00023136"/>
    </source>
</evidence>
<evidence type="ECO:0000256" key="3">
    <source>
        <dbReference type="ARBA" id="ARBA00022692"/>
    </source>
</evidence>
<evidence type="ECO:0000256" key="2">
    <source>
        <dbReference type="ARBA" id="ARBA00022475"/>
    </source>
</evidence>
<dbReference type="GO" id="GO:0005886">
    <property type="term" value="C:plasma membrane"/>
    <property type="evidence" value="ECO:0007669"/>
    <property type="project" value="UniProtKB-SubCell"/>
</dbReference>
<keyword evidence="3 7" id="KW-0812">Transmembrane</keyword>
<dbReference type="InterPro" id="IPR051791">
    <property type="entry name" value="Pra-immunoreactive"/>
</dbReference>
<dbReference type="EMBL" id="RFFH01000012">
    <property type="protein sequence ID" value="RMI29814.1"/>
    <property type="molecule type" value="Genomic_DNA"/>
</dbReference>
<feature type="transmembrane region" description="Helical" evidence="7">
    <location>
        <begin position="272"/>
        <end position="294"/>
    </location>
</feature>
<keyword evidence="10" id="KW-1185">Reference proteome</keyword>
<dbReference type="Pfam" id="PF06271">
    <property type="entry name" value="RDD"/>
    <property type="match status" value="1"/>
</dbReference>
<keyword evidence="4 7" id="KW-1133">Transmembrane helix</keyword>
<proteinExistence type="predicted"/>
<dbReference type="OrthoDB" id="3826662at2"/>
<feature type="transmembrane region" description="Helical" evidence="7">
    <location>
        <begin position="186"/>
        <end position="211"/>
    </location>
</feature>
<keyword evidence="5 7" id="KW-0472">Membrane</keyword>
<feature type="region of interest" description="Disordered" evidence="6">
    <location>
        <begin position="128"/>
        <end position="167"/>
    </location>
</feature>
<evidence type="ECO:0000256" key="4">
    <source>
        <dbReference type="ARBA" id="ARBA00022989"/>
    </source>
</evidence>
<dbReference type="Proteomes" id="UP000279275">
    <property type="component" value="Unassembled WGS sequence"/>
</dbReference>
<protein>
    <submittedName>
        <fullName evidence="9">RDD family protein</fullName>
    </submittedName>
</protein>
<organism evidence="9 10">
    <name type="scientific">Nocardia stercoris</name>
    <dbReference type="NCBI Taxonomy" id="2483361"/>
    <lineage>
        <taxon>Bacteria</taxon>
        <taxon>Bacillati</taxon>
        <taxon>Actinomycetota</taxon>
        <taxon>Actinomycetes</taxon>
        <taxon>Mycobacteriales</taxon>
        <taxon>Nocardiaceae</taxon>
        <taxon>Nocardia</taxon>
    </lineage>
</organism>
<name>A0A3M2KXL9_9NOCA</name>
<evidence type="ECO:0000313" key="9">
    <source>
        <dbReference type="EMBL" id="RMI29814.1"/>
    </source>
</evidence>
<accession>A0A3M2KXL9</accession>
<dbReference type="RefSeq" id="WP_122190326.1">
    <property type="nucleotide sequence ID" value="NZ_RFFH01000012.1"/>
</dbReference>
<gene>
    <name evidence="9" type="ORF">EBN03_23705</name>
</gene>
<reference evidence="9 10" key="1">
    <citation type="submission" date="2018-10" db="EMBL/GenBank/DDBJ databases">
        <title>Isolation from cow dung.</title>
        <authorList>
            <person name="Ling L."/>
        </authorList>
    </citation>
    <scope>NUCLEOTIDE SEQUENCE [LARGE SCALE GENOMIC DNA]</scope>
    <source>
        <strain evidence="9 10">NEAU-LL90</strain>
    </source>
</reference>